<organism evidence="1 2">
    <name type="scientific">Penicillium roqueforti (strain FM164)</name>
    <dbReference type="NCBI Taxonomy" id="1365484"/>
    <lineage>
        <taxon>Eukaryota</taxon>
        <taxon>Fungi</taxon>
        <taxon>Dikarya</taxon>
        <taxon>Ascomycota</taxon>
        <taxon>Pezizomycotina</taxon>
        <taxon>Eurotiomycetes</taxon>
        <taxon>Eurotiomycetidae</taxon>
        <taxon>Eurotiales</taxon>
        <taxon>Aspergillaceae</taxon>
        <taxon>Penicillium</taxon>
    </lineage>
</organism>
<gene>
    <name evidence="1" type="ORF">PROQFM164_S02g001346</name>
</gene>
<protein>
    <submittedName>
        <fullName evidence="1">Genomic scaffold, ProqFM164S02</fullName>
    </submittedName>
</protein>
<dbReference type="AlphaFoldDB" id="W6Q5D7"/>
<name>W6Q5D7_PENRF</name>
<reference evidence="1" key="1">
    <citation type="journal article" date="2014" name="Nat. Commun.">
        <title>Multiple recent horizontal transfers of a large genomic region in cheese making fungi.</title>
        <authorList>
            <person name="Cheeseman K."/>
            <person name="Ropars J."/>
            <person name="Renault P."/>
            <person name="Dupont J."/>
            <person name="Gouzy J."/>
            <person name="Branca A."/>
            <person name="Abraham A.L."/>
            <person name="Ceppi M."/>
            <person name="Conseiller E."/>
            <person name="Debuchy R."/>
            <person name="Malagnac F."/>
            <person name="Goarin A."/>
            <person name="Silar P."/>
            <person name="Lacoste S."/>
            <person name="Sallet E."/>
            <person name="Bensimon A."/>
            <person name="Giraud T."/>
            <person name="Brygoo Y."/>
        </authorList>
    </citation>
    <scope>NUCLEOTIDE SEQUENCE [LARGE SCALE GENOMIC DNA]</scope>
    <source>
        <strain evidence="1">FM164</strain>
    </source>
</reference>
<evidence type="ECO:0000313" key="1">
    <source>
        <dbReference type="EMBL" id="CDM31196.1"/>
    </source>
</evidence>
<keyword evidence="2" id="KW-1185">Reference proteome</keyword>
<accession>W6Q5D7</accession>
<proteinExistence type="predicted"/>
<dbReference type="Proteomes" id="UP000030686">
    <property type="component" value="Unassembled WGS sequence"/>
</dbReference>
<sequence length="64" mass="6918">MWMSSKMDGYEDYAGVKHVRNLLVGMSQLSVTPVCDHAMDPCIHMSTARDAAAPKVPCLHSGLG</sequence>
<evidence type="ECO:0000313" key="2">
    <source>
        <dbReference type="Proteomes" id="UP000030686"/>
    </source>
</evidence>
<dbReference type="EMBL" id="HG792016">
    <property type="protein sequence ID" value="CDM31196.1"/>
    <property type="molecule type" value="Genomic_DNA"/>
</dbReference>